<gene>
    <name evidence="2" type="ORF">SAMN05216577_11120</name>
</gene>
<feature type="region of interest" description="Disordered" evidence="1">
    <location>
        <begin position="174"/>
        <end position="213"/>
    </location>
</feature>
<organism evidence="2 3">
    <name type="scientific">Pseudomonas citronellolis</name>
    <dbReference type="NCBI Taxonomy" id="53408"/>
    <lineage>
        <taxon>Bacteria</taxon>
        <taxon>Pseudomonadati</taxon>
        <taxon>Pseudomonadota</taxon>
        <taxon>Gammaproteobacteria</taxon>
        <taxon>Pseudomonadales</taxon>
        <taxon>Pseudomonadaceae</taxon>
        <taxon>Pseudomonas</taxon>
    </lineage>
</organism>
<evidence type="ECO:0000256" key="1">
    <source>
        <dbReference type="SAM" id="MobiDB-lite"/>
    </source>
</evidence>
<evidence type="ECO:0000313" key="2">
    <source>
        <dbReference type="EMBL" id="SFC82420.1"/>
    </source>
</evidence>
<accession>A0AAQ1KFN3</accession>
<reference evidence="2 3" key="1">
    <citation type="submission" date="2016-10" db="EMBL/GenBank/DDBJ databases">
        <authorList>
            <person name="Varghese N."/>
            <person name="Submissions S."/>
        </authorList>
    </citation>
    <scope>NUCLEOTIDE SEQUENCE [LARGE SCALE GENOMIC DNA]</scope>
    <source>
        <strain evidence="2 3">LMG 18378</strain>
    </source>
</reference>
<protein>
    <submittedName>
        <fullName evidence="2">Uncharacterized protein</fullName>
    </submittedName>
</protein>
<dbReference type="EMBL" id="FOLS01000011">
    <property type="protein sequence ID" value="SFC82420.1"/>
    <property type="molecule type" value="Genomic_DNA"/>
</dbReference>
<name>A0AAQ1KFN3_9PSED</name>
<comment type="caution">
    <text evidence="2">The sequence shown here is derived from an EMBL/GenBank/DDBJ whole genome shotgun (WGS) entry which is preliminary data.</text>
</comment>
<proteinExistence type="predicted"/>
<evidence type="ECO:0000313" key="3">
    <source>
        <dbReference type="Proteomes" id="UP000183385"/>
    </source>
</evidence>
<keyword evidence="3" id="KW-1185">Reference proteome</keyword>
<sequence length="213" mass="23115">MSIACVGGCEGGYGRQNCWPFKANPGRTGSRPRFPGPVRPGVTRCGTRLWQGSGTLFFLSPGFFLKRGEGARPGSGVGGGPGSLTLALSRRERGLVWQKVGRRSYRWRLVPSPQPSPGGRGGSPAWPVTPALRLLPFSSLSRLRERVGERGSLLFRPTTPAPPSRSSTYWYSPAARTAVPPSPPRYRHAGPCAGPGRFPGRWRRSRRRGPVAR</sequence>
<feature type="compositionally biased region" description="Basic residues" evidence="1">
    <location>
        <begin position="200"/>
        <end position="213"/>
    </location>
</feature>
<dbReference type="AlphaFoldDB" id="A0AAQ1KFN3"/>
<dbReference type="Proteomes" id="UP000183385">
    <property type="component" value="Unassembled WGS sequence"/>
</dbReference>